<proteinExistence type="predicted"/>
<protein>
    <submittedName>
        <fullName evidence="1">Uncharacterized protein</fullName>
    </submittedName>
</protein>
<evidence type="ECO:0000313" key="1">
    <source>
        <dbReference type="EMBL" id="CAB4202021.1"/>
    </source>
</evidence>
<dbReference type="Gene3D" id="1.10.10.60">
    <property type="entry name" value="Homeodomain-like"/>
    <property type="match status" value="1"/>
</dbReference>
<dbReference type="EMBL" id="LR797310">
    <property type="protein sequence ID" value="CAB4202021.1"/>
    <property type="molecule type" value="Genomic_DNA"/>
</dbReference>
<accession>A0A6J5RUF7</accession>
<name>A0A6J5RUF7_9CAUD</name>
<reference evidence="1" key="1">
    <citation type="submission" date="2020-05" db="EMBL/GenBank/DDBJ databases">
        <authorList>
            <person name="Chiriac C."/>
            <person name="Salcher M."/>
            <person name="Ghai R."/>
            <person name="Kavagutti S V."/>
        </authorList>
    </citation>
    <scope>NUCLEOTIDE SEQUENCE</scope>
</reference>
<organism evidence="1">
    <name type="scientific">uncultured Caudovirales phage</name>
    <dbReference type="NCBI Taxonomy" id="2100421"/>
    <lineage>
        <taxon>Viruses</taxon>
        <taxon>Duplodnaviria</taxon>
        <taxon>Heunggongvirae</taxon>
        <taxon>Uroviricota</taxon>
        <taxon>Caudoviricetes</taxon>
        <taxon>Peduoviridae</taxon>
        <taxon>Maltschvirus</taxon>
        <taxon>Maltschvirus maltsch</taxon>
    </lineage>
</organism>
<sequence>MDATRFPAETLARLVGADPESETFASDFARKLGLKVNSVDVALRRYGRTLSAEQADEWATAAGLGPEVVWPDEWSAFEGVGAGVCRCQFGPFVDPEDDGVCDRCGKDRGTRTPSKATQAHRQWEAMRVRDGLTYAELAARVGVHPETARKRCAAVRPLRQYGVNTERVKTMHAEGSTVAEICEATGLHKTAVYKVLKLGGTKVPELTAAEHLLVRRLRDEDGLTFRAIADRLARNLATVRRSYYGVVRST</sequence>
<gene>
    <name evidence="1" type="ORF">UFOVP1360_31</name>
</gene>